<keyword evidence="2" id="KW-0288">FMN</keyword>
<gene>
    <name evidence="5" type="ORF">U0C82_18885</name>
</gene>
<evidence type="ECO:0000256" key="1">
    <source>
        <dbReference type="ARBA" id="ARBA00022630"/>
    </source>
</evidence>
<proteinExistence type="predicted"/>
<evidence type="ECO:0000256" key="3">
    <source>
        <dbReference type="ARBA" id="ARBA00022991"/>
    </source>
</evidence>
<feature type="domain" description="PAS" evidence="4">
    <location>
        <begin position="56"/>
        <end position="78"/>
    </location>
</feature>
<dbReference type="PROSITE" id="PS50112">
    <property type="entry name" value="PAS"/>
    <property type="match status" value="1"/>
</dbReference>
<evidence type="ECO:0000313" key="6">
    <source>
        <dbReference type="Proteomes" id="UP001294412"/>
    </source>
</evidence>
<accession>A0ABU5I719</accession>
<dbReference type="Proteomes" id="UP001294412">
    <property type="component" value="Unassembled WGS sequence"/>
</dbReference>
<dbReference type="InterPro" id="IPR035965">
    <property type="entry name" value="PAS-like_dom_sf"/>
</dbReference>
<evidence type="ECO:0000313" key="5">
    <source>
        <dbReference type="EMBL" id="MDY8111185.1"/>
    </source>
</evidence>
<dbReference type="SUPFAM" id="SSF55785">
    <property type="entry name" value="PYP-like sensor domain (PAS domain)"/>
    <property type="match status" value="1"/>
</dbReference>
<dbReference type="Gene3D" id="3.30.450.20">
    <property type="entry name" value="PAS domain"/>
    <property type="match status" value="1"/>
</dbReference>
<sequence>MRSQKDISWEERLRQSRLEAEKLLTTFEYGYALALAVRASKMPFIVVSANVVDYPIIYSNAGFLELTGYEEAEVIGQNCRLLQGERTSRETVRQIATSVVAAEPLVTKLVNYRKDGSTFMNALHIRPIRDAAGVVTHFFGTQMAVSSASAGSG</sequence>
<keyword evidence="1" id="KW-0285">Flavoprotein</keyword>
<dbReference type="NCBIfam" id="TIGR00229">
    <property type="entry name" value="sensory_box"/>
    <property type="match status" value="1"/>
</dbReference>
<keyword evidence="6" id="KW-1185">Reference proteome</keyword>
<dbReference type="Pfam" id="PF13426">
    <property type="entry name" value="PAS_9"/>
    <property type="match status" value="1"/>
</dbReference>
<comment type="caution">
    <text evidence="5">The sequence shown here is derived from an EMBL/GenBank/DDBJ whole genome shotgun (WGS) entry which is preliminary data.</text>
</comment>
<protein>
    <submittedName>
        <fullName evidence="5">PAS domain-containing protein</fullName>
    </submittedName>
</protein>
<evidence type="ECO:0000259" key="4">
    <source>
        <dbReference type="PROSITE" id="PS50112"/>
    </source>
</evidence>
<name>A0ABU5I719_9HYPH</name>
<dbReference type="PANTHER" id="PTHR47429:SF2">
    <property type="entry name" value="PROTEIN TWIN LOV 1"/>
    <property type="match status" value="1"/>
</dbReference>
<dbReference type="EMBL" id="JAXLPB010000016">
    <property type="protein sequence ID" value="MDY8111185.1"/>
    <property type="molecule type" value="Genomic_DNA"/>
</dbReference>
<dbReference type="PANTHER" id="PTHR47429">
    <property type="entry name" value="PROTEIN TWIN LOV 1"/>
    <property type="match status" value="1"/>
</dbReference>
<reference evidence="5 6" key="1">
    <citation type="submission" date="2023-12" db="EMBL/GenBank/DDBJ databases">
        <title>Description of Novel Strain Fulvimarina sp. 2208YS6-2-32 isolated from Uroteuthis (Photololigo) edulis.</title>
        <authorList>
            <person name="Park J.-S."/>
        </authorList>
    </citation>
    <scope>NUCLEOTIDE SEQUENCE [LARGE SCALE GENOMIC DNA]</scope>
    <source>
        <strain evidence="5 6">2208YS6-2-32</strain>
    </source>
</reference>
<dbReference type="RefSeq" id="WP_322189391.1">
    <property type="nucleotide sequence ID" value="NZ_JAXLPB010000016.1"/>
</dbReference>
<dbReference type="InterPro" id="IPR000014">
    <property type="entry name" value="PAS"/>
</dbReference>
<organism evidence="5 6">
    <name type="scientific">Fulvimarina uroteuthidis</name>
    <dbReference type="NCBI Taxonomy" id="3098149"/>
    <lineage>
        <taxon>Bacteria</taxon>
        <taxon>Pseudomonadati</taxon>
        <taxon>Pseudomonadota</taxon>
        <taxon>Alphaproteobacteria</taxon>
        <taxon>Hyphomicrobiales</taxon>
        <taxon>Aurantimonadaceae</taxon>
        <taxon>Fulvimarina</taxon>
    </lineage>
</organism>
<keyword evidence="3" id="KW-0157">Chromophore</keyword>
<evidence type="ECO:0000256" key="2">
    <source>
        <dbReference type="ARBA" id="ARBA00022643"/>
    </source>
</evidence>
<dbReference type="CDD" id="cd00130">
    <property type="entry name" value="PAS"/>
    <property type="match status" value="1"/>
</dbReference>